<dbReference type="InterPro" id="IPR029063">
    <property type="entry name" value="SAM-dependent_MTases_sf"/>
</dbReference>
<dbReference type="InterPro" id="IPR036388">
    <property type="entry name" value="WH-like_DNA-bd_sf"/>
</dbReference>
<comment type="caution">
    <text evidence="5">The sequence shown here is derived from an EMBL/GenBank/DDBJ whole genome shotgun (WGS) entry which is preliminary data.</text>
</comment>
<proteinExistence type="predicted"/>
<dbReference type="InterPro" id="IPR001077">
    <property type="entry name" value="COMT_C"/>
</dbReference>
<dbReference type="Proteomes" id="UP000224854">
    <property type="component" value="Unassembled WGS sequence"/>
</dbReference>
<evidence type="ECO:0000256" key="1">
    <source>
        <dbReference type="ARBA" id="ARBA00022603"/>
    </source>
</evidence>
<dbReference type="GO" id="GO:0008171">
    <property type="term" value="F:O-methyltransferase activity"/>
    <property type="evidence" value="ECO:0007669"/>
    <property type="project" value="InterPro"/>
</dbReference>
<evidence type="ECO:0000313" key="6">
    <source>
        <dbReference type="Proteomes" id="UP000224854"/>
    </source>
</evidence>
<evidence type="ECO:0000259" key="4">
    <source>
        <dbReference type="Pfam" id="PF00891"/>
    </source>
</evidence>
<sequence length="413" mass="45968">MTETLPVDGSIANTPANIEALPQLLKEISHGITHLTSHGQVDRHQLLAKCRAMTMAIQTPRETMVDHCIMLTSSIAAIGFGIETGLWKLMANNGDRAQRVDDLAASLGVDRILLSRMMRHMGATGYITETGAEEYQPTPFSKSLSLPRISSGYGYIVATAQSIFNFGNFCRERAWKLPTSENDTCFQQTNKTDQGFLAWVHDNGYGPGFNEFLGGFYMGRIPWMASGYYPVKERLIQGADTRPDAAFLVDIGGNVGHNLADFKQHYPEVPGSLILQDLPVVIGQIEHLDPSIVRMPYDFHTQQPVKGARAYFMRAIMHDWSDQVCLSILARVKVAMKPGYSRLLINEFVIPPTGAYWEATALDLQLLTLMSSSERTQAQWVDLLEKRAGLKIIGIWNSGRMDSENLIECELVP</sequence>
<dbReference type="EMBL" id="NJEU01000424">
    <property type="protein sequence ID" value="PHH74550.1"/>
    <property type="molecule type" value="Genomic_DNA"/>
</dbReference>
<dbReference type="InterPro" id="IPR016461">
    <property type="entry name" value="COMT-like"/>
</dbReference>
<dbReference type="OrthoDB" id="1535081at2759"/>
<accession>A0A2C5Z425</accession>
<dbReference type="SUPFAM" id="SSF46785">
    <property type="entry name" value="Winged helix' DNA-binding domain"/>
    <property type="match status" value="1"/>
</dbReference>
<keyword evidence="3" id="KW-0949">S-adenosyl-L-methionine</keyword>
<dbReference type="PANTHER" id="PTHR43712:SF17">
    <property type="entry name" value="O-METHYLTRANSFERASE"/>
    <property type="match status" value="1"/>
</dbReference>
<evidence type="ECO:0000256" key="3">
    <source>
        <dbReference type="ARBA" id="ARBA00022691"/>
    </source>
</evidence>
<dbReference type="AlphaFoldDB" id="A0A2C5Z425"/>
<evidence type="ECO:0000256" key="2">
    <source>
        <dbReference type="ARBA" id="ARBA00022679"/>
    </source>
</evidence>
<organism evidence="5 6">
    <name type="scientific">Ophiocordyceps australis</name>
    <dbReference type="NCBI Taxonomy" id="1399860"/>
    <lineage>
        <taxon>Eukaryota</taxon>
        <taxon>Fungi</taxon>
        <taxon>Dikarya</taxon>
        <taxon>Ascomycota</taxon>
        <taxon>Pezizomycotina</taxon>
        <taxon>Sordariomycetes</taxon>
        <taxon>Hypocreomycetidae</taxon>
        <taxon>Hypocreales</taxon>
        <taxon>Ophiocordycipitaceae</taxon>
        <taxon>Ophiocordyceps</taxon>
    </lineage>
</organism>
<reference evidence="5 6" key="1">
    <citation type="submission" date="2017-06" db="EMBL/GenBank/DDBJ databases">
        <title>Ant-infecting Ophiocordyceps genomes reveal a high diversity of potential behavioral manipulation genes and a possible major role for enterotoxins.</title>
        <authorList>
            <person name="De Bekker C."/>
            <person name="Evans H.C."/>
            <person name="Brachmann A."/>
            <person name="Hughes D.P."/>
        </authorList>
    </citation>
    <scope>NUCLEOTIDE SEQUENCE [LARGE SCALE GENOMIC DNA]</scope>
    <source>
        <strain evidence="5 6">1348a</strain>
    </source>
</reference>
<dbReference type="Gene3D" id="1.10.10.10">
    <property type="entry name" value="Winged helix-like DNA-binding domain superfamily/Winged helix DNA-binding domain"/>
    <property type="match status" value="1"/>
</dbReference>
<dbReference type="PROSITE" id="PS51683">
    <property type="entry name" value="SAM_OMT_II"/>
    <property type="match status" value="1"/>
</dbReference>
<protein>
    <recommendedName>
        <fullName evidence="4">O-methyltransferase C-terminal domain-containing protein</fullName>
    </recommendedName>
</protein>
<keyword evidence="1" id="KW-0489">Methyltransferase</keyword>
<dbReference type="Pfam" id="PF00891">
    <property type="entry name" value="Methyltransf_2"/>
    <property type="match status" value="1"/>
</dbReference>
<evidence type="ECO:0000313" key="5">
    <source>
        <dbReference type="EMBL" id="PHH74550.1"/>
    </source>
</evidence>
<gene>
    <name evidence="5" type="ORF">CDD82_4882</name>
</gene>
<keyword evidence="6" id="KW-1185">Reference proteome</keyword>
<dbReference type="InterPro" id="IPR036390">
    <property type="entry name" value="WH_DNA-bd_sf"/>
</dbReference>
<dbReference type="SUPFAM" id="SSF53335">
    <property type="entry name" value="S-adenosyl-L-methionine-dependent methyltransferases"/>
    <property type="match status" value="1"/>
</dbReference>
<keyword evidence="2" id="KW-0808">Transferase</keyword>
<name>A0A2C5Z425_9HYPO</name>
<dbReference type="GO" id="GO:0032259">
    <property type="term" value="P:methylation"/>
    <property type="evidence" value="ECO:0007669"/>
    <property type="project" value="UniProtKB-KW"/>
</dbReference>
<feature type="domain" description="O-methyltransferase C-terminal" evidence="4">
    <location>
        <begin position="247"/>
        <end position="386"/>
    </location>
</feature>
<dbReference type="PANTHER" id="PTHR43712">
    <property type="entry name" value="PUTATIVE (AFU_ORTHOLOGUE AFUA_4G14580)-RELATED"/>
    <property type="match status" value="1"/>
</dbReference>
<dbReference type="Gene3D" id="3.40.50.150">
    <property type="entry name" value="Vaccinia Virus protein VP39"/>
    <property type="match status" value="1"/>
</dbReference>